<dbReference type="OrthoDB" id="9800373at2"/>
<evidence type="ECO:0008006" key="3">
    <source>
        <dbReference type="Google" id="ProtNLM"/>
    </source>
</evidence>
<dbReference type="RefSeq" id="WP_117202810.1">
    <property type="nucleotide sequence ID" value="NZ_JBHTBK010000003.1"/>
</dbReference>
<dbReference type="InterPro" id="IPR036748">
    <property type="entry name" value="MTH938-like_sf"/>
</dbReference>
<dbReference type="Pfam" id="PF04430">
    <property type="entry name" value="DUF498"/>
    <property type="match status" value="1"/>
</dbReference>
<dbReference type="AlphaFoldDB" id="A0A372DLG0"/>
<keyword evidence="2" id="KW-1185">Reference proteome</keyword>
<gene>
    <name evidence="1" type="ORF">D0Y53_08485</name>
</gene>
<dbReference type="Proteomes" id="UP000262917">
    <property type="component" value="Unassembled WGS sequence"/>
</dbReference>
<dbReference type="Gene3D" id="3.40.1230.10">
    <property type="entry name" value="MTH938-like"/>
    <property type="match status" value="1"/>
</dbReference>
<dbReference type="CDD" id="cd05560">
    <property type="entry name" value="Xcc1710_like"/>
    <property type="match status" value="1"/>
</dbReference>
<comment type="caution">
    <text evidence="1">The sequence shown here is derived from an EMBL/GenBank/DDBJ whole genome shotgun (WGS) entry which is preliminary data.</text>
</comment>
<dbReference type="PANTHER" id="PTHR21192">
    <property type="entry name" value="NUCLEAR PROTEIN E3-3"/>
    <property type="match status" value="1"/>
</dbReference>
<proteinExistence type="predicted"/>
<reference evidence="1 2" key="1">
    <citation type="submission" date="2018-08" db="EMBL/GenBank/DDBJ databases">
        <title>Lysobacter weifangensis sp. nov., a new member of the family 'Xanthomonadaceae', isolated from soil in a farmland.</title>
        <authorList>
            <person name="Zhao H."/>
        </authorList>
    </citation>
    <scope>NUCLEOTIDE SEQUENCE [LARGE SCALE GENOMIC DNA]</scope>
    <source>
        <strain evidence="1 2">WF-2</strain>
    </source>
</reference>
<dbReference type="InterPro" id="IPR007523">
    <property type="entry name" value="NDUFAF3/AAMDC"/>
</dbReference>
<evidence type="ECO:0000313" key="2">
    <source>
        <dbReference type="Proteomes" id="UP000262917"/>
    </source>
</evidence>
<evidence type="ECO:0000313" key="1">
    <source>
        <dbReference type="EMBL" id="RFP60408.1"/>
    </source>
</evidence>
<accession>A0A372DLG0</accession>
<organism evidence="1 2">
    <name type="scientific">Cognatiluteimonas weifangensis</name>
    <dbReference type="NCBI Taxonomy" id="2303539"/>
    <lineage>
        <taxon>Bacteria</taxon>
        <taxon>Pseudomonadati</taxon>
        <taxon>Pseudomonadota</taxon>
        <taxon>Gammaproteobacteria</taxon>
        <taxon>Lysobacterales</taxon>
        <taxon>Lysobacteraceae</taxon>
        <taxon>Cognatiluteimonas</taxon>
    </lineage>
</organism>
<dbReference type="PANTHER" id="PTHR21192:SF2">
    <property type="entry name" value="NADH DEHYDROGENASE [UBIQUINONE] 1 ALPHA SUBCOMPLEX ASSEMBLY FACTOR 3"/>
    <property type="match status" value="1"/>
</dbReference>
<name>A0A372DLG0_9GAMM</name>
<sequence length="127" mass="13213">MQLNLERPDYDYSLRGADGTAARVNDRTLRRSFIVAPDALVEDWPATDVAALAPADLEPLLALKPELIVLGSGAAQAFPPAATLAACLSRGVGLETMTNAAAARTYSVLAGEGRRVVAGFVFPATSG</sequence>
<protein>
    <recommendedName>
        <fullName evidence="3">Mth938-like domain-containing protein</fullName>
    </recommendedName>
</protein>
<dbReference type="SUPFAM" id="SSF64076">
    <property type="entry name" value="MTH938-like"/>
    <property type="match status" value="1"/>
</dbReference>
<dbReference type="EMBL" id="QVPD01000007">
    <property type="protein sequence ID" value="RFP60408.1"/>
    <property type="molecule type" value="Genomic_DNA"/>
</dbReference>